<evidence type="ECO:0000256" key="2">
    <source>
        <dbReference type="SAM" id="MobiDB-lite"/>
    </source>
</evidence>
<dbReference type="PANTHER" id="PTHR15665">
    <property type="entry name" value="ASTEROID PROTEIN"/>
    <property type="match status" value="1"/>
</dbReference>
<proteinExistence type="inferred from homology"/>
<dbReference type="OMA" id="GEADDWC"/>
<evidence type="ECO:0000259" key="3">
    <source>
        <dbReference type="Pfam" id="PF12813"/>
    </source>
</evidence>
<dbReference type="AlphaFoldDB" id="M3D1C0"/>
<organism evidence="4 5">
    <name type="scientific">Sphaerulina musiva (strain SO2202)</name>
    <name type="common">Poplar stem canker fungus</name>
    <name type="synonym">Septoria musiva</name>
    <dbReference type="NCBI Taxonomy" id="692275"/>
    <lineage>
        <taxon>Eukaryota</taxon>
        <taxon>Fungi</taxon>
        <taxon>Dikarya</taxon>
        <taxon>Ascomycota</taxon>
        <taxon>Pezizomycotina</taxon>
        <taxon>Dothideomycetes</taxon>
        <taxon>Dothideomycetidae</taxon>
        <taxon>Mycosphaerellales</taxon>
        <taxon>Mycosphaerellaceae</taxon>
        <taxon>Sphaerulina</taxon>
    </lineage>
</organism>
<dbReference type="RefSeq" id="XP_016759409.1">
    <property type="nucleotide sequence ID" value="XM_016909839.1"/>
</dbReference>
<sequence>MGIPRFGLRIRNHARKTTLGVANSSTTTTKTRESPSSSSSSSSSHLVHDDDDDGPGVAIIDGPGLAHHIYHGLCENSSSSSSSTSTVITYGDCVHATIEWLDQLQGYGFRIDSILFDGALPASKKDVRIDRLQSYIARLKAFKKTSPSGLPSSSSSSYSMMTTTMTAGGSARKSLPPPPFLVFAVVEELVRSKYANVTFVVPGEADPFCVVAAAEAAAAAAAQAMISGVQEAASPITIFSDDSDLIVFEAGAQTRIVPFRDLTVTEMGETTTVLQGYEYRPAEILRREKCHLSSLIKPAFFMSLDLFCNLGQALQLTAAAAAAAADSPGGGLLDDREDYQAFAQQFHTSKEVQELAEIRSNDILKNSLASRDSRVSELVHQVQLQARGEMTGPMRVYLPFISDDPARSTAWNVGRETRVLAYSIVLVLLQPHVQQQQHDFFNIQEYRRTGARISAVLLELMNSSGSDSDTEGIISTSARLASCLQNGLDTAKGINLQQEADAWRFVVMEHVLTYLHYEGLTLPSIEDAVQVVLQGIGSSKEEGKERKWQMVHLDAQYQAAYYSFRMLQQLLMVTADTAVNHDDADDGDDDFTNLRGILQSLPRISTFFSSNREEEEESQMKKWRKGIEAMFVSMSILGDEGQDELENNQRQTRTRSRKKMKRRHQHEHGQVKQERSVEDAKLATNPYAMLAE</sequence>
<dbReference type="STRING" id="692275.M3D1C0"/>
<evidence type="ECO:0000313" key="5">
    <source>
        <dbReference type="Proteomes" id="UP000016931"/>
    </source>
</evidence>
<dbReference type="InterPro" id="IPR029060">
    <property type="entry name" value="PIN-like_dom_sf"/>
</dbReference>
<dbReference type="OrthoDB" id="5297549at2759"/>
<feature type="region of interest" description="Disordered" evidence="2">
    <location>
        <begin position="17"/>
        <end position="53"/>
    </location>
</feature>
<feature type="compositionally biased region" description="Basic residues" evidence="2">
    <location>
        <begin position="652"/>
        <end position="666"/>
    </location>
</feature>
<reference evidence="4 5" key="1">
    <citation type="journal article" date="2012" name="PLoS Pathog.">
        <title>Diverse lifestyles and strategies of plant pathogenesis encoded in the genomes of eighteen Dothideomycetes fungi.</title>
        <authorList>
            <person name="Ohm R.A."/>
            <person name="Feau N."/>
            <person name="Henrissat B."/>
            <person name="Schoch C.L."/>
            <person name="Horwitz B.A."/>
            <person name="Barry K.W."/>
            <person name="Condon B.J."/>
            <person name="Copeland A.C."/>
            <person name="Dhillon B."/>
            <person name="Glaser F."/>
            <person name="Hesse C.N."/>
            <person name="Kosti I."/>
            <person name="LaButti K."/>
            <person name="Lindquist E.A."/>
            <person name="Lucas S."/>
            <person name="Salamov A.A."/>
            <person name="Bradshaw R.E."/>
            <person name="Ciuffetti L."/>
            <person name="Hamelin R.C."/>
            <person name="Kema G.H.J."/>
            <person name="Lawrence C."/>
            <person name="Scott J.A."/>
            <person name="Spatafora J.W."/>
            <person name="Turgeon B.G."/>
            <person name="de Wit P.J.G.M."/>
            <person name="Zhong S."/>
            <person name="Goodwin S.B."/>
            <person name="Grigoriev I.V."/>
        </authorList>
    </citation>
    <scope>NUCLEOTIDE SEQUENCE [LARGE SCALE GENOMIC DNA]</scope>
    <source>
        <strain evidence="4 5">SO2202</strain>
    </source>
</reference>
<keyword evidence="5" id="KW-1185">Reference proteome</keyword>
<evidence type="ECO:0000256" key="1">
    <source>
        <dbReference type="ARBA" id="ARBA00007398"/>
    </source>
</evidence>
<evidence type="ECO:0000313" key="4">
    <source>
        <dbReference type="EMBL" id="EMF11288.1"/>
    </source>
</evidence>
<dbReference type="GeneID" id="27906976"/>
<feature type="domain" description="Asteroid" evidence="3">
    <location>
        <begin position="237"/>
        <end position="458"/>
    </location>
</feature>
<feature type="compositionally biased region" description="Low complexity" evidence="2">
    <location>
        <begin position="24"/>
        <end position="44"/>
    </location>
</feature>
<dbReference type="InterPro" id="IPR039436">
    <property type="entry name" value="Asteroid_dom"/>
</dbReference>
<gene>
    <name evidence="4" type="ORF">SEPMUDRAFT_68761</name>
</gene>
<dbReference type="EMBL" id="KB456266">
    <property type="protein sequence ID" value="EMF11288.1"/>
    <property type="molecule type" value="Genomic_DNA"/>
</dbReference>
<dbReference type="HOGENOM" id="CLU_016461_1_0_1"/>
<accession>M3D1C0</accession>
<dbReference type="Proteomes" id="UP000016931">
    <property type="component" value="Unassembled WGS sequence"/>
</dbReference>
<feature type="compositionally biased region" description="Basic and acidic residues" evidence="2">
    <location>
        <begin position="667"/>
        <end position="681"/>
    </location>
</feature>
<name>M3D1C0_SPHMS</name>
<dbReference type="PANTHER" id="PTHR15665:SF1">
    <property type="entry name" value="PROTEIN ASTEROID HOMOLOG 1"/>
    <property type="match status" value="1"/>
</dbReference>
<dbReference type="Pfam" id="PF12813">
    <property type="entry name" value="XPG_I_2"/>
    <property type="match status" value="2"/>
</dbReference>
<dbReference type="InterPro" id="IPR026832">
    <property type="entry name" value="Asteroid"/>
</dbReference>
<feature type="domain" description="Asteroid" evidence="3">
    <location>
        <begin position="178"/>
        <end position="218"/>
    </location>
</feature>
<dbReference type="SUPFAM" id="SSF88723">
    <property type="entry name" value="PIN domain-like"/>
    <property type="match status" value="1"/>
</dbReference>
<dbReference type="eggNOG" id="ENOG502S2DC">
    <property type="taxonomic scope" value="Eukaryota"/>
</dbReference>
<comment type="similarity">
    <text evidence="1">Belongs to the asteroid family.</text>
</comment>
<feature type="region of interest" description="Disordered" evidence="2">
    <location>
        <begin position="640"/>
        <end position="692"/>
    </location>
</feature>
<protein>
    <recommendedName>
        <fullName evidence="3">Asteroid domain-containing protein</fullName>
    </recommendedName>
</protein>
<dbReference type="Gene3D" id="3.40.50.1010">
    <property type="entry name" value="5'-nuclease"/>
    <property type="match status" value="1"/>
</dbReference>